<keyword evidence="1" id="KW-0472">Membrane</keyword>
<dbReference type="RefSeq" id="WP_153330738.1">
    <property type="nucleotide sequence ID" value="NZ_WIWI01000103.1"/>
</dbReference>
<feature type="transmembrane region" description="Helical" evidence="1">
    <location>
        <begin position="61"/>
        <end position="81"/>
    </location>
</feature>
<keyword evidence="1" id="KW-0812">Transmembrane</keyword>
<dbReference type="Proteomes" id="UP000489190">
    <property type="component" value="Unassembled WGS sequence"/>
</dbReference>
<feature type="transmembrane region" description="Helical" evidence="1">
    <location>
        <begin position="9"/>
        <end position="33"/>
    </location>
</feature>
<protein>
    <submittedName>
        <fullName evidence="3">Uncharacterized protein</fullName>
    </submittedName>
</protein>
<dbReference type="EMBL" id="WIWJ01000035">
    <property type="protein sequence ID" value="MQT48658.1"/>
    <property type="molecule type" value="Genomic_DNA"/>
</dbReference>
<evidence type="ECO:0000313" key="3">
    <source>
        <dbReference type="EMBL" id="MQT92396.1"/>
    </source>
</evidence>
<dbReference type="AlphaFoldDB" id="A0A6A7YIQ6"/>
<evidence type="ECO:0000313" key="4">
    <source>
        <dbReference type="Proteomes" id="UP000441404"/>
    </source>
</evidence>
<evidence type="ECO:0000256" key="1">
    <source>
        <dbReference type="SAM" id="Phobius"/>
    </source>
</evidence>
<accession>A0A6A7YIQ6</accession>
<organism evidence="3 5">
    <name type="scientific">Pseudomonas helleri</name>
    <dbReference type="NCBI Taxonomy" id="1608996"/>
    <lineage>
        <taxon>Bacteria</taxon>
        <taxon>Pseudomonadati</taxon>
        <taxon>Pseudomonadota</taxon>
        <taxon>Gammaproteobacteria</taxon>
        <taxon>Pseudomonadales</taxon>
        <taxon>Pseudomonadaceae</taxon>
        <taxon>Pseudomonas</taxon>
    </lineage>
</organism>
<keyword evidence="1" id="KW-1133">Transmembrane helix</keyword>
<gene>
    <name evidence="3" type="ORF">GHO39_25170</name>
    <name evidence="2" type="ORF">GHO40_18300</name>
</gene>
<feature type="transmembrane region" description="Helical" evidence="1">
    <location>
        <begin position="102"/>
        <end position="123"/>
    </location>
</feature>
<dbReference type="EMBL" id="WIWI01000103">
    <property type="protein sequence ID" value="MQT92396.1"/>
    <property type="molecule type" value="Genomic_DNA"/>
</dbReference>
<name>A0A6A7YIQ6_9PSED</name>
<evidence type="ECO:0000313" key="2">
    <source>
        <dbReference type="EMBL" id="MQT48658.1"/>
    </source>
</evidence>
<comment type="caution">
    <text evidence="3">The sequence shown here is derived from an EMBL/GenBank/DDBJ whole genome shotgun (WGS) entry which is preliminary data.</text>
</comment>
<evidence type="ECO:0000313" key="5">
    <source>
        <dbReference type="Proteomes" id="UP000489190"/>
    </source>
</evidence>
<reference evidence="4 5" key="1">
    <citation type="submission" date="2019-10" db="EMBL/GenBank/DDBJ databases">
        <title>Evaluation of single-gene subtyping targets for Pseudomonas.</title>
        <authorList>
            <person name="Reichler S.J."/>
            <person name="Orsi R.H."/>
            <person name="Wiedmann M."/>
            <person name="Martin N.H."/>
            <person name="Murphy S.I."/>
        </authorList>
    </citation>
    <scope>NUCLEOTIDE SEQUENCE [LARGE SCALE GENOMIC DNA]</scope>
    <source>
        <strain evidence="3 5">FSL R10-3254</strain>
        <strain evidence="2 4">FSL R10-3257</strain>
    </source>
</reference>
<dbReference type="Proteomes" id="UP000441404">
    <property type="component" value="Unassembled WGS sequence"/>
</dbReference>
<sequence>MSLNTADKIFLAVGLIDFAGIFIWIGVCLHLAYTQMDLMLDHLKNSSLINTFAPLRQGGPWGRLVLIGSISSVIAFPGFYLKRGSVNAEDLRCFTGSLKRKLVMLQWGGLILLVVMVCIGVVAKLGFV</sequence>
<proteinExistence type="predicted"/>